<protein>
    <submittedName>
        <fullName evidence="8">L,D-transpeptidase</fullName>
    </submittedName>
</protein>
<keyword evidence="3 6" id="KW-0133">Cell shape</keyword>
<dbReference type="InterPro" id="IPR038063">
    <property type="entry name" value="Transpep_catalytic_dom"/>
</dbReference>
<evidence type="ECO:0000259" key="7">
    <source>
        <dbReference type="PROSITE" id="PS52029"/>
    </source>
</evidence>
<evidence type="ECO:0000256" key="3">
    <source>
        <dbReference type="ARBA" id="ARBA00022960"/>
    </source>
</evidence>
<evidence type="ECO:0000313" key="9">
    <source>
        <dbReference type="Proteomes" id="UP001203665"/>
    </source>
</evidence>
<feature type="active site" description="Nucleophile" evidence="6">
    <location>
        <position position="124"/>
    </location>
</feature>
<feature type="active site" description="Proton donor/acceptor" evidence="6">
    <location>
        <position position="108"/>
    </location>
</feature>
<comment type="pathway">
    <text evidence="1 6">Cell wall biogenesis; peptidoglycan biosynthesis.</text>
</comment>
<keyword evidence="4 6" id="KW-0573">Peptidoglycan synthesis</keyword>
<sequence length="190" mass="21120">MLAILILVASPIWPIGENPTNGDPFVIVNVHTNQLAFIHDGLIQEVLPAATGKQHTQTPLGMFTITVKAEQPYYRKKNIPGGHSDNPLGSRWIGFDALDTEGRTYGVHGTNRPNSVGYAVTSGCIRLTNQNIERLYNQIPIGTKILITEQNTSFEALGIEYGALSDQKKKPYKAFLFSNLFRMLRDLLRP</sequence>
<dbReference type="PANTHER" id="PTHR30582">
    <property type="entry name" value="L,D-TRANSPEPTIDASE"/>
    <property type="match status" value="1"/>
</dbReference>
<dbReference type="Gene3D" id="2.40.440.10">
    <property type="entry name" value="L,D-transpeptidase catalytic domain-like"/>
    <property type="match status" value="1"/>
</dbReference>
<keyword evidence="5 6" id="KW-0961">Cell wall biogenesis/degradation</keyword>
<evidence type="ECO:0000256" key="2">
    <source>
        <dbReference type="ARBA" id="ARBA00022679"/>
    </source>
</evidence>
<evidence type="ECO:0000313" key="8">
    <source>
        <dbReference type="EMBL" id="MCM2677769.1"/>
    </source>
</evidence>
<dbReference type="RefSeq" id="WP_251611666.1">
    <property type="nucleotide sequence ID" value="NZ_JAMQJY010000006.1"/>
</dbReference>
<dbReference type="Pfam" id="PF03734">
    <property type="entry name" value="YkuD"/>
    <property type="match status" value="1"/>
</dbReference>
<dbReference type="PANTHER" id="PTHR30582:SF4">
    <property type="entry name" value="L,D-TRANSPEPTIDASE YQJB-RELATED"/>
    <property type="match status" value="1"/>
</dbReference>
<feature type="domain" description="L,D-TPase catalytic" evidence="7">
    <location>
        <begin position="24"/>
        <end position="148"/>
    </location>
</feature>
<name>A0ABT0XPF2_9BACI</name>
<dbReference type="EMBL" id="JAMQJY010000006">
    <property type="protein sequence ID" value="MCM2677769.1"/>
    <property type="molecule type" value="Genomic_DNA"/>
</dbReference>
<evidence type="ECO:0000256" key="6">
    <source>
        <dbReference type="PROSITE-ProRule" id="PRU01373"/>
    </source>
</evidence>
<keyword evidence="9" id="KW-1185">Reference proteome</keyword>
<reference evidence="8" key="1">
    <citation type="submission" date="2022-06" db="EMBL/GenBank/DDBJ databases">
        <title>Alkalicoccobacillus porphyridii sp. nov., isolated from a marine red alga, Porphyridium purpureum and reclassification of Shouchella plakortidis and Shouchella gibsonii as Alkalicoccobacillus plakortidis comb. nov. and Alkalicoccobacillus gibsonii comb. nov.</title>
        <authorList>
            <person name="Kim K.H."/>
            <person name="Lee J.K."/>
            <person name="Han D.M."/>
            <person name="Baek J.H."/>
            <person name="Jeon C.O."/>
        </authorList>
    </citation>
    <scope>NUCLEOTIDE SEQUENCE</scope>
    <source>
        <strain evidence="8">DSM 19153</strain>
    </source>
</reference>
<dbReference type="PROSITE" id="PS52029">
    <property type="entry name" value="LD_TPASE"/>
    <property type="match status" value="1"/>
</dbReference>
<dbReference type="Proteomes" id="UP001203665">
    <property type="component" value="Unassembled WGS sequence"/>
</dbReference>
<accession>A0ABT0XPF2</accession>
<gene>
    <name evidence="8" type="ORF">NDM98_21675</name>
</gene>
<organism evidence="8 9">
    <name type="scientific">Alkalicoccobacillus plakortidis</name>
    <dbReference type="NCBI Taxonomy" id="444060"/>
    <lineage>
        <taxon>Bacteria</taxon>
        <taxon>Bacillati</taxon>
        <taxon>Bacillota</taxon>
        <taxon>Bacilli</taxon>
        <taxon>Bacillales</taxon>
        <taxon>Bacillaceae</taxon>
        <taxon>Alkalicoccobacillus</taxon>
    </lineage>
</organism>
<evidence type="ECO:0000256" key="4">
    <source>
        <dbReference type="ARBA" id="ARBA00022984"/>
    </source>
</evidence>
<comment type="caution">
    <text evidence="8">The sequence shown here is derived from an EMBL/GenBank/DDBJ whole genome shotgun (WGS) entry which is preliminary data.</text>
</comment>
<dbReference type="InterPro" id="IPR050979">
    <property type="entry name" value="LD-transpeptidase"/>
</dbReference>
<dbReference type="SUPFAM" id="SSF141523">
    <property type="entry name" value="L,D-transpeptidase catalytic domain-like"/>
    <property type="match status" value="1"/>
</dbReference>
<evidence type="ECO:0000256" key="1">
    <source>
        <dbReference type="ARBA" id="ARBA00004752"/>
    </source>
</evidence>
<dbReference type="CDD" id="cd16913">
    <property type="entry name" value="YkuD_like"/>
    <property type="match status" value="1"/>
</dbReference>
<proteinExistence type="predicted"/>
<evidence type="ECO:0000256" key="5">
    <source>
        <dbReference type="ARBA" id="ARBA00023316"/>
    </source>
</evidence>
<keyword evidence="2" id="KW-0808">Transferase</keyword>
<dbReference type="InterPro" id="IPR005490">
    <property type="entry name" value="LD_TPept_cat_dom"/>
</dbReference>